<feature type="chain" id="PRO_5039035094" description="Lipoprotein" evidence="2">
    <location>
        <begin position="20"/>
        <end position="156"/>
    </location>
</feature>
<reference evidence="3 4" key="1">
    <citation type="journal article" date="2016" name="Front. Microbiol.">
        <title>Comprehensive Phylogenetic Analysis of Bovine Non-aureus Staphylococci Species Based on Whole-Genome Sequencing.</title>
        <authorList>
            <person name="Naushad S."/>
            <person name="Barkema H.W."/>
            <person name="Luby C."/>
            <person name="Condas L.A."/>
            <person name="Nobrega D.B."/>
            <person name="Carson D.A."/>
            <person name="De Buck J."/>
        </authorList>
    </citation>
    <scope>NUCLEOTIDE SEQUENCE [LARGE SCALE GENOMIC DNA]</scope>
    <source>
        <strain evidence="3 4">SNUC 4781</strain>
    </source>
</reference>
<protein>
    <recommendedName>
        <fullName evidence="5">Lipoprotein</fullName>
    </recommendedName>
</protein>
<evidence type="ECO:0000256" key="1">
    <source>
        <dbReference type="SAM" id="MobiDB-lite"/>
    </source>
</evidence>
<name>A0A3A0W2A2_STAGA</name>
<dbReference type="OrthoDB" id="2136654at2"/>
<proteinExistence type="predicted"/>
<feature type="compositionally biased region" description="Basic and acidic residues" evidence="1">
    <location>
        <begin position="31"/>
        <end position="44"/>
    </location>
</feature>
<dbReference type="AlphaFoldDB" id="A0A3A0W2A2"/>
<gene>
    <name evidence="3" type="ORF">BUZ14_07360</name>
</gene>
<keyword evidence="2" id="KW-0732">Signal</keyword>
<dbReference type="PROSITE" id="PS51257">
    <property type="entry name" value="PROKAR_LIPOPROTEIN"/>
    <property type="match status" value="1"/>
</dbReference>
<comment type="caution">
    <text evidence="3">The sequence shown here is derived from an EMBL/GenBank/DDBJ whole genome shotgun (WGS) entry which is preliminary data.</text>
</comment>
<evidence type="ECO:0000256" key="2">
    <source>
        <dbReference type="SAM" id="SignalP"/>
    </source>
</evidence>
<evidence type="ECO:0000313" key="3">
    <source>
        <dbReference type="EMBL" id="RIP34982.1"/>
    </source>
</evidence>
<feature type="compositionally biased region" description="Low complexity" evidence="1">
    <location>
        <begin position="45"/>
        <end position="85"/>
    </location>
</feature>
<organism evidence="3 4">
    <name type="scientific">Staphylococcus gallinarum</name>
    <dbReference type="NCBI Taxonomy" id="1293"/>
    <lineage>
        <taxon>Bacteria</taxon>
        <taxon>Bacillati</taxon>
        <taxon>Bacillota</taxon>
        <taxon>Bacilli</taxon>
        <taxon>Bacillales</taxon>
        <taxon>Staphylococcaceae</taxon>
        <taxon>Staphylococcus</taxon>
    </lineage>
</organism>
<feature type="signal peptide" evidence="2">
    <location>
        <begin position="1"/>
        <end position="19"/>
    </location>
</feature>
<evidence type="ECO:0008006" key="5">
    <source>
        <dbReference type="Google" id="ProtNLM"/>
    </source>
</evidence>
<dbReference type="EMBL" id="QYJN01000003">
    <property type="protein sequence ID" value="RIP34982.1"/>
    <property type="molecule type" value="Genomic_DNA"/>
</dbReference>
<feature type="region of interest" description="Disordered" evidence="1">
    <location>
        <begin position="30"/>
        <end position="88"/>
    </location>
</feature>
<accession>A0A3A0W2A2</accession>
<sequence length="156" mass="17315">MKLKYVAIAAITSSIILSACDININTGGGDDSNKSNSESKHNDNQKSNNQQSNNNQSTSNNSQSSNQENNSQNNQQQATAQNHNDAYVTRDNVIDIVESYEGGYLDTDKYTYKEPEKRDNGEWGFSYTDKDGNLAGSYIIDKDGYVTKYDENGDVE</sequence>
<dbReference type="Proteomes" id="UP000265541">
    <property type="component" value="Unassembled WGS sequence"/>
</dbReference>
<evidence type="ECO:0000313" key="4">
    <source>
        <dbReference type="Proteomes" id="UP000265541"/>
    </source>
</evidence>